<keyword evidence="1" id="KW-0732">Signal</keyword>
<evidence type="ECO:0000313" key="2">
    <source>
        <dbReference type="EMBL" id="TQV77189.1"/>
    </source>
</evidence>
<dbReference type="AlphaFoldDB" id="A0A545TIY3"/>
<sequence length="93" mass="10181">MKKLLLVVFTVAISSVAFYAIAGDKKYSTIQSCTDLLPEGHKFTITINASVDTNEKERKMTGQLNISDEAKSNNADLDSKLGPFKACIVKIIK</sequence>
<dbReference type="RefSeq" id="WP_142888549.1">
    <property type="nucleotide sequence ID" value="NZ_VIKR01000001.1"/>
</dbReference>
<proteinExistence type="predicted"/>
<feature type="signal peptide" evidence="1">
    <location>
        <begin position="1"/>
        <end position="22"/>
    </location>
</feature>
<evidence type="ECO:0000313" key="3">
    <source>
        <dbReference type="Proteomes" id="UP000317839"/>
    </source>
</evidence>
<accession>A0A545TIY3</accession>
<dbReference type="OrthoDB" id="6445646at2"/>
<organism evidence="2 3">
    <name type="scientific">Aliikangiella marina</name>
    <dbReference type="NCBI Taxonomy" id="1712262"/>
    <lineage>
        <taxon>Bacteria</taxon>
        <taxon>Pseudomonadati</taxon>
        <taxon>Pseudomonadota</taxon>
        <taxon>Gammaproteobacteria</taxon>
        <taxon>Oceanospirillales</taxon>
        <taxon>Pleioneaceae</taxon>
        <taxon>Aliikangiella</taxon>
    </lineage>
</organism>
<feature type="chain" id="PRO_5021834699" evidence="1">
    <location>
        <begin position="23"/>
        <end position="93"/>
    </location>
</feature>
<comment type="caution">
    <text evidence="2">The sequence shown here is derived from an EMBL/GenBank/DDBJ whole genome shotgun (WGS) entry which is preliminary data.</text>
</comment>
<gene>
    <name evidence="2" type="ORF">FLL45_04375</name>
</gene>
<keyword evidence="3" id="KW-1185">Reference proteome</keyword>
<evidence type="ECO:0000256" key="1">
    <source>
        <dbReference type="SAM" id="SignalP"/>
    </source>
</evidence>
<dbReference type="Proteomes" id="UP000317839">
    <property type="component" value="Unassembled WGS sequence"/>
</dbReference>
<reference evidence="2 3" key="1">
    <citation type="submission" date="2019-06" db="EMBL/GenBank/DDBJ databases">
        <title>Draft genome of Aliikangiella marina GYP-15.</title>
        <authorList>
            <person name="Wang G."/>
        </authorList>
    </citation>
    <scope>NUCLEOTIDE SEQUENCE [LARGE SCALE GENOMIC DNA]</scope>
    <source>
        <strain evidence="2 3">GYP-15</strain>
    </source>
</reference>
<dbReference type="EMBL" id="VIKR01000001">
    <property type="protein sequence ID" value="TQV77189.1"/>
    <property type="molecule type" value="Genomic_DNA"/>
</dbReference>
<protein>
    <submittedName>
        <fullName evidence="2">Uncharacterized protein</fullName>
    </submittedName>
</protein>
<name>A0A545TIY3_9GAMM</name>